<feature type="transmembrane region" description="Helical" evidence="5">
    <location>
        <begin position="130"/>
        <end position="155"/>
    </location>
</feature>
<keyword evidence="4 5" id="KW-0472">Membrane</keyword>
<dbReference type="GO" id="GO:0140359">
    <property type="term" value="F:ABC-type transporter activity"/>
    <property type="evidence" value="ECO:0007669"/>
    <property type="project" value="InterPro"/>
</dbReference>
<dbReference type="EMBL" id="WTUW01000001">
    <property type="protein sequence ID" value="MZR29988.1"/>
    <property type="molecule type" value="Genomic_DNA"/>
</dbReference>
<dbReference type="InterPro" id="IPR047817">
    <property type="entry name" value="ABC2_TM_bact-type"/>
</dbReference>
<feature type="transmembrane region" description="Helical" evidence="5">
    <location>
        <begin position="193"/>
        <end position="214"/>
    </location>
</feature>
<keyword evidence="5" id="KW-1003">Cell membrane</keyword>
<dbReference type="AlphaFoldDB" id="A0A6L8W4N4"/>
<reference evidence="7 8" key="1">
    <citation type="submission" date="2019-12" db="EMBL/GenBank/DDBJ databases">
        <title>Snethiella sp. nov. sp. isolated from sea sand.</title>
        <authorList>
            <person name="Kim J."/>
            <person name="Jeong S.E."/>
            <person name="Jung H.S."/>
            <person name="Jeon C.O."/>
        </authorList>
    </citation>
    <scope>NUCLEOTIDE SEQUENCE [LARGE SCALE GENOMIC DNA]</scope>
    <source>
        <strain evidence="7 8">DP05</strain>
    </source>
</reference>
<dbReference type="PRINTS" id="PR00164">
    <property type="entry name" value="ABC2TRNSPORT"/>
</dbReference>
<feature type="transmembrane region" description="Helical" evidence="5">
    <location>
        <begin position="161"/>
        <end position="186"/>
    </location>
</feature>
<keyword evidence="2 5" id="KW-0812">Transmembrane</keyword>
<evidence type="ECO:0000256" key="2">
    <source>
        <dbReference type="ARBA" id="ARBA00022692"/>
    </source>
</evidence>
<organism evidence="7 8">
    <name type="scientific">Sneathiella litorea</name>
    <dbReference type="NCBI Taxonomy" id="2606216"/>
    <lineage>
        <taxon>Bacteria</taxon>
        <taxon>Pseudomonadati</taxon>
        <taxon>Pseudomonadota</taxon>
        <taxon>Alphaproteobacteria</taxon>
        <taxon>Sneathiellales</taxon>
        <taxon>Sneathiellaceae</taxon>
        <taxon>Sneathiella</taxon>
    </lineage>
</organism>
<feature type="transmembrane region" description="Helical" evidence="5">
    <location>
        <begin position="20"/>
        <end position="38"/>
    </location>
</feature>
<evidence type="ECO:0000256" key="1">
    <source>
        <dbReference type="ARBA" id="ARBA00004141"/>
    </source>
</evidence>
<dbReference type="RefSeq" id="WP_161314528.1">
    <property type="nucleotide sequence ID" value="NZ_WTUW01000001.1"/>
</dbReference>
<feature type="transmembrane region" description="Helical" evidence="5">
    <location>
        <begin position="50"/>
        <end position="69"/>
    </location>
</feature>
<dbReference type="Pfam" id="PF01061">
    <property type="entry name" value="ABC2_membrane"/>
    <property type="match status" value="1"/>
</dbReference>
<evidence type="ECO:0000259" key="6">
    <source>
        <dbReference type="PROSITE" id="PS51012"/>
    </source>
</evidence>
<evidence type="ECO:0000313" key="8">
    <source>
        <dbReference type="Proteomes" id="UP000476030"/>
    </source>
</evidence>
<feature type="transmembrane region" description="Helical" evidence="5">
    <location>
        <begin position="249"/>
        <end position="271"/>
    </location>
</feature>
<dbReference type="PANTHER" id="PTHR43332:SF2">
    <property type="entry name" value="INNER MEMBRANE TRANSPORT PERMEASE YADH"/>
    <property type="match status" value="1"/>
</dbReference>
<dbReference type="InterPro" id="IPR013525">
    <property type="entry name" value="ABC2_TM"/>
</dbReference>
<dbReference type="GO" id="GO:0043190">
    <property type="term" value="C:ATP-binding cassette (ABC) transporter complex"/>
    <property type="evidence" value="ECO:0007669"/>
    <property type="project" value="InterPro"/>
</dbReference>
<dbReference type="InterPro" id="IPR052522">
    <property type="entry name" value="ABC-2_transport_permease"/>
</dbReference>
<dbReference type="PROSITE" id="PS51012">
    <property type="entry name" value="ABC_TM2"/>
    <property type="match status" value="1"/>
</dbReference>
<evidence type="ECO:0000313" key="7">
    <source>
        <dbReference type="EMBL" id="MZR29988.1"/>
    </source>
</evidence>
<feature type="transmembrane region" description="Helical" evidence="5">
    <location>
        <begin position="81"/>
        <end position="100"/>
    </location>
</feature>
<feature type="domain" description="ABC transmembrane type-2" evidence="6">
    <location>
        <begin position="45"/>
        <end position="274"/>
    </location>
</feature>
<dbReference type="Proteomes" id="UP000476030">
    <property type="component" value="Unassembled WGS sequence"/>
</dbReference>
<protein>
    <recommendedName>
        <fullName evidence="5">Transport permease protein</fullName>
    </recommendedName>
</protein>
<evidence type="ECO:0000256" key="4">
    <source>
        <dbReference type="ARBA" id="ARBA00023136"/>
    </source>
</evidence>
<comment type="similarity">
    <text evidence="5">Belongs to the ABC-2 integral membrane protein family.</text>
</comment>
<keyword evidence="5" id="KW-0813">Transport</keyword>
<accession>A0A6L8W4N4</accession>
<keyword evidence="3 5" id="KW-1133">Transmembrane helix</keyword>
<sequence length="279" mass="30641">MTIYTTTNSSLQKPGVLTRIGSRIGLVNWLGFITLLWKEVRRFLKVPLQTVLAPMMTTILFLAIFTLAFGGSERYVGEVSYASFLAPGLIMMAVIQNSFANTSSSILISKVQGNIVDILMPPLSAAELTLAYVLSGLARGLTVAMVVGIVMWLLIDISIHSWVAVIYYVISAGLMLSLLGMIAGILSEKFDHMAAMTNFVIMPLSFLSGTFYSIDRLTGVWYQISHLNPFFYMIDGFRYGFIGTSDSSIWVGAVSIAALDILLYIAVWALIKSGYRLKA</sequence>
<dbReference type="InterPro" id="IPR000412">
    <property type="entry name" value="ABC_2_transport"/>
</dbReference>
<name>A0A6L8W4N4_9PROT</name>
<evidence type="ECO:0000256" key="3">
    <source>
        <dbReference type="ARBA" id="ARBA00022989"/>
    </source>
</evidence>
<gene>
    <name evidence="7" type="ORF">GQE98_04985</name>
</gene>
<evidence type="ECO:0000256" key="5">
    <source>
        <dbReference type="RuleBase" id="RU361157"/>
    </source>
</evidence>
<keyword evidence="8" id="KW-1185">Reference proteome</keyword>
<comment type="caution">
    <text evidence="7">The sequence shown here is derived from an EMBL/GenBank/DDBJ whole genome shotgun (WGS) entry which is preliminary data.</text>
</comment>
<dbReference type="PIRSF" id="PIRSF006648">
    <property type="entry name" value="DrrB"/>
    <property type="match status" value="1"/>
</dbReference>
<dbReference type="PANTHER" id="PTHR43332">
    <property type="entry name" value="INNER MEMBRANE TRANSPORT PERMEASE YADH-RELATED"/>
    <property type="match status" value="1"/>
</dbReference>
<proteinExistence type="inferred from homology"/>
<comment type="subcellular location">
    <subcellularLocation>
        <location evidence="5">Cell inner membrane</location>
        <topology evidence="5">Multi-pass membrane protein</topology>
    </subcellularLocation>
    <subcellularLocation>
        <location evidence="1">Membrane</location>
        <topology evidence="1">Multi-pass membrane protein</topology>
    </subcellularLocation>
</comment>